<organism evidence="1 2">
    <name type="scientific">Flemingia macrophylla</name>
    <dbReference type="NCBI Taxonomy" id="520843"/>
    <lineage>
        <taxon>Eukaryota</taxon>
        <taxon>Viridiplantae</taxon>
        <taxon>Streptophyta</taxon>
        <taxon>Embryophyta</taxon>
        <taxon>Tracheophyta</taxon>
        <taxon>Spermatophyta</taxon>
        <taxon>Magnoliopsida</taxon>
        <taxon>eudicotyledons</taxon>
        <taxon>Gunneridae</taxon>
        <taxon>Pentapetalae</taxon>
        <taxon>rosids</taxon>
        <taxon>fabids</taxon>
        <taxon>Fabales</taxon>
        <taxon>Fabaceae</taxon>
        <taxon>Papilionoideae</taxon>
        <taxon>50 kb inversion clade</taxon>
        <taxon>NPAAA clade</taxon>
        <taxon>indigoferoid/millettioid clade</taxon>
        <taxon>Phaseoleae</taxon>
        <taxon>Flemingia</taxon>
    </lineage>
</organism>
<dbReference type="Proteomes" id="UP001603857">
    <property type="component" value="Unassembled WGS sequence"/>
</dbReference>
<name>A0ABD1N4X1_9FABA</name>
<comment type="caution">
    <text evidence="1">The sequence shown here is derived from an EMBL/GenBank/DDBJ whole genome shotgun (WGS) entry which is preliminary data.</text>
</comment>
<keyword evidence="2" id="KW-1185">Reference proteome</keyword>
<dbReference type="EMBL" id="JBGMDY010000002">
    <property type="protein sequence ID" value="KAL2343152.1"/>
    <property type="molecule type" value="Genomic_DNA"/>
</dbReference>
<accession>A0ABD1N4X1</accession>
<reference evidence="1 2" key="1">
    <citation type="submission" date="2024-08" db="EMBL/GenBank/DDBJ databases">
        <title>Insights into the chromosomal genome structure of Flemingia macrophylla.</title>
        <authorList>
            <person name="Ding Y."/>
            <person name="Zhao Y."/>
            <person name="Bi W."/>
            <person name="Wu M."/>
            <person name="Zhao G."/>
            <person name="Gong Y."/>
            <person name="Li W."/>
            <person name="Zhang P."/>
        </authorList>
    </citation>
    <scope>NUCLEOTIDE SEQUENCE [LARGE SCALE GENOMIC DNA]</scope>
    <source>
        <strain evidence="1">DYQJB</strain>
        <tissue evidence="1">Leaf</tissue>
    </source>
</reference>
<evidence type="ECO:0000313" key="2">
    <source>
        <dbReference type="Proteomes" id="UP001603857"/>
    </source>
</evidence>
<proteinExistence type="predicted"/>
<gene>
    <name evidence="1" type="ORF">Fmac_004437</name>
</gene>
<evidence type="ECO:0000313" key="1">
    <source>
        <dbReference type="EMBL" id="KAL2343152.1"/>
    </source>
</evidence>
<protein>
    <submittedName>
        <fullName evidence="1">Uncharacterized protein</fullName>
    </submittedName>
</protein>
<dbReference type="AlphaFoldDB" id="A0ABD1N4X1"/>
<sequence>MHYKTSYMPQFDGFYLAFLQVCVPTPATIIRNMSLFLDENTILNWNLEQLKKHVPFL</sequence>